<dbReference type="InterPro" id="IPR035892">
    <property type="entry name" value="C2_domain_sf"/>
</dbReference>
<protein>
    <submittedName>
        <fullName evidence="2">C2 domain-containing protein</fullName>
    </submittedName>
</protein>
<accession>A0A183EDU9</accession>
<dbReference type="PROSITE" id="PS50004">
    <property type="entry name" value="C2"/>
    <property type="match status" value="1"/>
</dbReference>
<dbReference type="SMART" id="SM00239">
    <property type="entry name" value="C2"/>
    <property type="match status" value="1"/>
</dbReference>
<dbReference type="GO" id="GO:0004435">
    <property type="term" value="F:phosphatidylinositol-4,5-bisphosphate phospholipase C activity"/>
    <property type="evidence" value="ECO:0007669"/>
    <property type="project" value="TreeGrafter"/>
</dbReference>
<dbReference type="Pfam" id="PF00168">
    <property type="entry name" value="C2"/>
    <property type="match status" value="1"/>
</dbReference>
<dbReference type="WBParaSite" id="GPUH_0001916501-mRNA-1">
    <property type="protein sequence ID" value="GPUH_0001916501-mRNA-1"/>
    <property type="gene ID" value="GPUH_0001916501"/>
</dbReference>
<sequence>LPKPSSQGGEIIDPYVTAEIFGIPADCIKHRTRVIDDNGFNPVWNEVFKFELRSPETAMLRLCVKDYDTTSANDFIGEFSLPVTSIRPGMSSLFPNLQLPSFLTKNFNSVDLMAK</sequence>
<reference evidence="2" key="1">
    <citation type="submission" date="2016-06" db="UniProtKB">
        <authorList>
            <consortium name="WormBaseParasite"/>
        </authorList>
    </citation>
    <scope>IDENTIFICATION</scope>
</reference>
<dbReference type="GO" id="GO:0005886">
    <property type="term" value="C:plasma membrane"/>
    <property type="evidence" value="ECO:0007669"/>
    <property type="project" value="TreeGrafter"/>
</dbReference>
<organism evidence="2">
    <name type="scientific">Gongylonema pulchrum</name>
    <dbReference type="NCBI Taxonomy" id="637853"/>
    <lineage>
        <taxon>Eukaryota</taxon>
        <taxon>Metazoa</taxon>
        <taxon>Ecdysozoa</taxon>
        <taxon>Nematoda</taxon>
        <taxon>Chromadorea</taxon>
        <taxon>Rhabditida</taxon>
        <taxon>Spirurina</taxon>
        <taxon>Spiruromorpha</taxon>
        <taxon>Spiruroidea</taxon>
        <taxon>Gongylonematidae</taxon>
        <taxon>Gongylonema</taxon>
    </lineage>
</organism>
<dbReference type="PANTHER" id="PTHR10336">
    <property type="entry name" value="PHOSPHOINOSITIDE-SPECIFIC PHOSPHOLIPASE C FAMILY PROTEIN"/>
    <property type="match status" value="1"/>
</dbReference>
<dbReference type="AlphaFoldDB" id="A0A183EDU9"/>
<evidence type="ECO:0000259" key="1">
    <source>
        <dbReference type="PROSITE" id="PS50004"/>
    </source>
</evidence>
<name>A0A183EDU9_9BILA</name>
<dbReference type="PANTHER" id="PTHR10336:SF209">
    <property type="entry name" value="PHOSPHOINOSITIDE PHOSPHOLIPASE C"/>
    <property type="match status" value="1"/>
</dbReference>
<dbReference type="Gene3D" id="2.60.40.150">
    <property type="entry name" value="C2 domain"/>
    <property type="match status" value="1"/>
</dbReference>
<dbReference type="CDD" id="cd00275">
    <property type="entry name" value="C2_PLC_like"/>
    <property type="match status" value="1"/>
</dbReference>
<dbReference type="PRINTS" id="PR00360">
    <property type="entry name" value="C2DOMAIN"/>
</dbReference>
<feature type="domain" description="C2" evidence="1">
    <location>
        <begin position="1"/>
        <end position="96"/>
    </location>
</feature>
<dbReference type="GO" id="GO:0035556">
    <property type="term" value="P:intracellular signal transduction"/>
    <property type="evidence" value="ECO:0007669"/>
    <property type="project" value="InterPro"/>
</dbReference>
<evidence type="ECO:0000313" key="2">
    <source>
        <dbReference type="WBParaSite" id="GPUH_0001916501-mRNA-1"/>
    </source>
</evidence>
<dbReference type="SUPFAM" id="SSF49562">
    <property type="entry name" value="C2 domain (Calcium/lipid-binding domain, CaLB)"/>
    <property type="match status" value="1"/>
</dbReference>
<proteinExistence type="predicted"/>
<dbReference type="InterPro" id="IPR000008">
    <property type="entry name" value="C2_dom"/>
</dbReference>
<dbReference type="InterPro" id="IPR001192">
    <property type="entry name" value="PI-PLC_fam"/>
</dbReference>